<organism evidence="1 2">
    <name type="scientific">Streptomonospora alba</name>
    <dbReference type="NCBI Taxonomy" id="183763"/>
    <lineage>
        <taxon>Bacteria</taxon>
        <taxon>Bacillati</taxon>
        <taxon>Actinomycetota</taxon>
        <taxon>Actinomycetes</taxon>
        <taxon>Streptosporangiales</taxon>
        <taxon>Nocardiopsidaceae</taxon>
        <taxon>Streptomonospora</taxon>
    </lineage>
</organism>
<sequence length="62" mass="6595">MSVFAALAALTVAGLVCVGVCALRVLAALRGLQEQLVRTRDQVEPAYDRLRALSGRDKVDAP</sequence>
<dbReference type="EMBL" id="JROO01000018">
    <property type="protein sequence ID" value="KIH98863.1"/>
    <property type="molecule type" value="Genomic_DNA"/>
</dbReference>
<gene>
    <name evidence="1" type="ORF">LP52_10490</name>
</gene>
<protein>
    <submittedName>
        <fullName evidence="1">Uncharacterized protein</fullName>
    </submittedName>
</protein>
<dbReference type="STRING" id="183763.LP52_10490"/>
<dbReference type="AlphaFoldDB" id="A0A0C2G6D4"/>
<name>A0A0C2G6D4_9ACTN</name>
<dbReference type="Proteomes" id="UP000031675">
    <property type="component" value="Unassembled WGS sequence"/>
</dbReference>
<reference evidence="2" key="1">
    <citation type="journal article" date="2015" name="Chem. Biol.">
        <title>Structure, bioactivity, and resistance mechanism of streptomonomicin, an unusual lasso Peptide from an understudied halophilic actinomycete.</title>
        <authorList>
            <person name="Metelev M."/>
            <person name="Tietz J.I."/>
            <person name="Melby J.O."/>
            <person name="Blair P.M."/>
            <person name="Zhu L."/>
            <person name="Livnat I."/>
            <person name="Severinov K."/>
            <person name="Mitchell D.A."/>
        </authorList>
    </citation>
    <scope>NUCLEOTIDE SEQUENCE [LARGE SCALE GENOMIC DNA]</scope>
    <source>
        <strain evidence="2">YIM 90003</strain>
    </source>
</reference>
<proteinExistence type="predicted"/>
<dbReference type="RefSeq" id="WP_040272828.1">
    <property type="nucleotide sequence ID" value="NZ_JROO01000018.1"/>
</dbReference>
<keyword evidence="2" id="KW-1185">Reference proteome</keyword>
<accession>A0A0C2G6D4</accession>
<comment type="caution">
    <text evidence="1">The sequence shown here is derived from an EMBL/GenBank/DDBJ whole genome shotgun (WGS) entry which is preliminary data.</text>
</comment>
<evidence type="ECO:0000313" key="2">
    <source>
        <dbReference type="Proteomes" id="UP000031675"/>
    </source>
</evidence>
<evidence type="ECO:0000313" key="1">
    <source>
        <dbReference type="EMBL" id="KIH98863.1"/>
    </source>
</evidence>